<dbReference type="InterPro" id="IPR027417">
    <property type="entry name" value="P-loop_NTPase"/>
</dbReference>
<keyword evidence="2" id="KW-0067">ATP-binding</keyword>
<dbReference type="GO" id="GO:0005737">
    <property type="term" value="C:cytoplasm"/>
    <property type="evidence" value="ECO:0007669"/>
    <property type="project" value="TreeGrafter"/>
</dbReference>
<evidence type="ECO:0000313" key="5">
    <source>
        <dbReference type="EMBL" id="AKV03275.1"/>
    </source>
</evidence>
<dbReference type="OrthoDB" id="5477035at2"/>
<keyword evidence="6" id="KW-1185">Reference proteome</keyword>
<dbReference type="InterPro" id="IPR011990">
    <property type="entry name" value="TPR-like_helical_dom_sf"/>
</dbReference>
<dbReference type="Gene3D" id="1.25.40.10">
    <property type="entry name" value="Tetratricopeptide repeat domain"/>
    <property type="match status" value="2"/>
</dbReference>
<dbReference type="PANTHER" id="PTHR16305">
    <property type="entry name" value="TESTICULAR SOLUBLE ADENYLYL CYCLASE"/>
    <property type="match status" value="1"/>
</dbReference>
<name>A0A0K1QCY4_9BACT</name>
<dbReference type="InterPro" id="IPR041664">
    <property type="entry name" value="AAA_16"/>
</dbReference>
<evidence type="ECO:0000259" key="4">
    <source>
        <dbReference type="Pfam" id="PF13191"/>
    </source>
</evidence>
<keyword evidence="3" id="KW-0802">TPR repeat</keyword>
<accession>A0A0K1QCY4</accession>
<evidence type="ECO:0000313" key="6">
    <source>
        <dbReference type="Proteomes" id="UP000064967"/>
    </source>
</evidence>
<dbReference type="KEGG" id="llu:AKJ09_09938"/>
<dbReference type="Proteomes" id="UP000064967">
    <property type="component" value="Chromosome"/>
</dbReference>
<dbReference type="PROSITE" id="PS50005">
    <property type="entry name" value="TPR"/>
    <property type="match status" value="3"/>
</dbReference>
<feature type="domain" description="Orc1-like AAA ATPase" evidence="4">
    <location>
        <begin position="21"/>
        <end position="253"/>
    </location>
</feature>
<dbReference type="EMBL" id="CP012333">
    <property type="protein sequence ID" value="AKV03275.1"/>
    <property type="molecule type" value="Genomic_DNA"/>
</dbReference>
<feature type="repeat" description="TPR" evidence="3">
    <location>
        <begin position="687"/>
        <end position="720"/>
    </location>
</feature>
<dbReference type="GO" id="GO:0005524">
    <property type="term" value="F:ATP binding"/>
    <property type="evidence" value="ECO:0007669"/>
    <property type="project" value="UniProtKB-KW"/>
</dbReference>
<evidence type="ECO:0000256" key="2">
    <source>
        <dbReference type="ARBA" id="ARBA00022840"/>
    </source>
</evidence>
<dbReference type="SUPFAM" id="SSF48452">
    <property type="entry name" value="TPR-like"/>
    <property type="match status" value="2"/>
</dbReference>
<dbReference type="Pfam" id="PF13424">
    <property type="entry name" value="TPR_12"/>
    <property type="match status" value="3"/>
</dbReference>
<proteinExistence type="predicted"/>
<dbReference type="SMART" id="SM00028">
    <property type="entry name" value="TPR"/>
    <property type="match status" value="7"/>
</dbReference>
<dbReference type="InterPro" id="IPR019734">
    <property type="entry name" value="TPR_rpt"/>
</dbReference>
<dbReference type="RefSeq" id="WP_146654070.1">
    <property type="nucleotide sequence ID" value="NZ_CP012333.1"/>
</dbReference>
<feature type="repeat" description="TPR" evidence="3">
    <location>
        <begin position="647"/>
        <end position="680"/>
    </location>
</feature>
<evidence type="ECO:0000256" key="1">
    <source>
        <dbReference type="ARBA" id="ARBA00022741"/>
    </source>
</evidence>
<evidence type="ECO:0000256" key="3">
    <source>
        <dbReference type="PROSITE-ProRule" id="PRU00339"/>
    </source>
</evidence>
<dbReference type="STRING" id="1391654.AKJ09_09938"/>
<dbReference type="Pfam" id="PF13191">
    <property type="entry name" value="AAA_16"/>
    <property type="match status" value="1"/>
</dbReference>
<gene>
    <name evidence="5" type="ORF">AKJ09_09938</name>
</gene>
<organism evidence="5 6">
    <name type="scientific">Labilithrix luteola</name>
    <dbReference type="NCBI Taxonomy" id="1391654"/>
    <lineage>
        <taxon>Bacteria</taxon>
        <taxon>Pseudomonadati</taxon>
        <taxon>Myxococcota</taxon>
        <taxon>Polyangia</taxon>
        <taxon>Polyangiales</taxon>
        <taxon>Labilitrichaceae</taxon>
        <taxon>Labilithrix</taxon>
    </lineage>
</organism>
<dbReference type="AlphaFoldDB" id="A0A0K1QCY4"/>
<dbReference type="GO" id="GO:0004016">
    <property type="term" value="F:adenylate cyclase activity"/>
    <property type="evidence" value="ECO:0007669"/>
    <property type="project" value="TreeGrafter"/>
</dbReference>
<reference evidence="5 6" key="1">
    <citation type="submission" date="2015-08" db="EMBL/GenBank/DDBJ databases">
        <authorList>
            <person name="Babu N.S."/>
            <person name="Beckwith C.J."/>
            <person name="Beseler K.G."/>
            <person name="Brison A."/>
            <person name="Carone J.V."/>
            <person name="Caskin T.P."/>
            <person name="Diamond M."/>
            <person name="Durham M.E."/>
            <person name="Foxe J.M."/>
            <person name="Go M."/>
            <person name="Henderson B.A."/>
            <person name="Jones I.B."/>
            <person name="McGettigan J.A."/>
            <person name="Micheletti S.J."/>
            <person name="Nasrallah M.E."/>
            <person name="Ortiz D."/>
            <person name="Piller C.R."/>
            <person name="Privatt S.R."/>
            <person name="Schneider S.L."/>
            <person name="Sharp S."/>
            <person name="Smith T.C."/>
            <person name="Stanton J.D."/>
            <person name="Ullery H.E."/>
            <person name="Wilson R.J."/>
            <person name="Serrano M.G."/>
            <person name="Buck G."/>
            <person name="Lee V."/>
            <person name="Wang Y."/>
            <person name="Carvalho R."/>
            <person name="Voegtly L."/>
            <person name="Shi R."/>
            <person name="Duckworth R."/>
            <person name="Johnson A."/>
            <person name="Loviza R."/>
            <person name="Walstead R."/>
            <person name="Shah Z."/>
            <person name="Kiflezghi M."/>
            <person name="Wade K."/>
            <person name="Ball S.L."/>
            <person name="Bradley K.W."/>
            <person name="Asai D.J."/>
            <person name="Bowman C.A."/>
            <person name="Russell D.A."/>
            <person name="Pope W.H."/>
            <person name="Jacobs-Sera D."/>
            <person name="Hendrix R.W."/>
            <person name="Hatfull G.F."/>
        </authorList>
    </citation>
    <scope>NUCLEOTIDE SEQUENCE [LARGE SCALE GENOMIC DNA]</scope>
    <source>
        <strain evidence="5 6">DSM 27648</strain>
    </source>
</reference>
<protein>
    <submittedName>
        <fullName evidence="5">Adenylate cyclase</fullName>
    </submittedName>
</protein>
<keyword evidence="1" id="KW-0547">Nucleotide-binding</keyword>
<dbReference type="PATRIC" id="fig|1391654.3.peg.10068"/>
<dbReference type="PROSITE" id="PS50293">
    <property type="entry name" value="TPR_REGION"/>
    <property type="match status" value="1"/>
</dbReference>
<sequence>MAESVSFAPAGFGTIDRRAVLVGRAVEMRVLDAAMRAVREDGRSRTVTLVGAAGIGKTRLVRDFLGKQRGTSVDVRASQGPESGIRTGAPRVFRGSAREGGGAYDVFARVLRARFGIVEGMDAEAAKAQVRSQVAAVLEDRKVGDVCYFLGQLLELEFLDSPLIEAVRSDPQQMRFLRRAVIKRFLEADALHAPPTRDTAPDPLERTGEFGSIYSVRTGRGPIVLVFDDLQYAHEESLELLAFLVESLQAPILMLCVARPEMIARRDEWAKHGAGSFGRDAQSRSSRRHEVIELSPLSETDAAAVMQDLLAPCGESEGVDELVDAACTLAGGNPALLERMVHIFLDMGVIEAKDDFAEVESWTVHVDKLSAVKLPLTVEDAIQARISALAPHERDLLERAATMGSVFWLGGLLAIARLDVNAPDVWSQKTAVDVAKIHETLKELKERDYILTLPDSTFADDEEYAFKHNLERETLLKLQPKGQSKRFHKAIADWLSFKPNVRSHEEYIGQLARHQERAGLVVQAAATYLDAADLARERYANTKASEYYVKGLGLLRDGAEGSTEQQLRALHHYGDVLQVLGKSDEALDAFNEMLARAYRLNLKSKGGAAHSRIGRLYRDTGRLEDAKIHLEAALALFEESNDERGIASTIDDLGKLYWLRGDYPRALESTQRALVMRRKFGDRRSIALSLNNLGLVYQDSGQFKLALDAFEQALRIRREIGDLVGVSISLNNLGTVAQDQRDDRQALTLFLEAYEVAKETGDRNRLALILTNLGETSNRLGDPAKAIQHLKQAEEIADELGDKLGLAEAVRGLGKAYLAQREYTKARECTQRAVDIFREIQSKVQLGVALRSLGEVMASGSAGGEGLLTGRAHLLQSIWIFEEIGNDVELARSCRVYANLLRASLAMENDPTTAAEADQFARRAEEIFARLKISAYGLDADVFFGTR</sequence>
<feature type="repeat" description="TPR" evidence="3">
    <location>
        <begin position="807"/>
        <end position="840"/>
    </location>
</feature>
<dbReference type="SUPFAM" id="SSF52540">
    <property type="entry name" value="P-loop containing nucleoside triphosphate hydrolases"/>
    <property type="match status" value="1"/>
</dbReference>
<dbReference type="PANTHER" id="PTHR16305:SF28">
    <property type="entry name" value="GUANYLATE CYCLASE DOMAIN-CONTAINING PROTEIN"/>
    <property type="match status" value="1"/>
</dbReference>